<evidence type="ECO:0000313" key="3">
    <source>
        <dbReference type="Proteomes" id="UP000002274"/>
    </source>
</evidence>
<dbReference type="Pfam" id="PF04306">
    <property type="entry name" value="DUF456"/>
    <property type="match status" value="1"/>
</dbReference>
<dbReference type="HOGENOM" id="CLU_109297_2_0_3"/>
<keyword evidence="1" id="KW-0812">Transmembrane</keyword>
<dbReference type="Proteomes" id="UP000002274">
    <property type="component" value="Chromosome"/>
</dbReference>
<accession>A2CD92</accession>
<feature type="transmembrane region" description="Helical" evidence="1">
    <location>
        <begin position="82"/>
        <end position="102"/>
    </location>
</feature>
<dbReference type="InterPro" id="IPR007403">
    <property type="entry name" value="DUF456"/>
</dbReference>
<dbReference type="BioCyc" id="PMAR59922:G1G80-2388-MONOMER"/>
<dbReference type="RefSeq" id="WP_011827295.1">
    <property type="nucleotide sequence ID" value="NC_008820.1"/>
</dbReference>
<feature type="transmembrane region" description="Helical" evidence="1">
    <location>
        <begin position="7"/>
        <end position="32"/>
    </location>
</feature>
<gene>
    <name evidence="2" type="ordered locus">P9303_27221</name>
</gene>
<dbReference type="KEGG" id="pmf:P9303_27221"/>
<organism evidence="2 3">
    <name type="scientific">Prochlorococcus marinus (strain MIT 9303)</name>
    <dbReference type="NCBI Taxonomy" id="59922"/>
    <lineage>
        <taxon>Bacteria</taxon>
        <taxon>Bacillati</taxon>
        <taxon>Cyanobacteriota</taxon>
        <taxon>Cyanophyceae</taxon>
        <taxon>Synechococcales</taxon>
        <taxon>Prochlorococcaceae</taxon>
        <taxon>Prochlorococcus</taxon>
    </lineage>
</organism>
<reference evidence="2 3" key="1">
    <citation type="journal article" date="2007" name="PLoS Genet.">
        <title>Patterns and implications of gene gain and loss in the evolution of Prochlorococcus.</title>
        <authorList>
            <person name="Kettler G.C."/>
            <person name="Martiny A.C."/>
            <person name="Huang K."/>
            <person name="Zucker J."/>
            <person name="Coleman M.L."/>
            <person name="Rodrigue S."/>
            <person name="Chen F."/>
            <person name="Lapidus A."/>
            <person name="Ferriera S."/>
            <person name="Johnson J."/>
            <person name="Steglich C."/>
            <person name="Church G.M."/>
            <person name="Richardson P."/>
            <person name="Chisholm S.W."/>
        </authorList>
    </citation>
    <scope>NUCLEOTIDE SEQUENCE [LARGE SCALE GENOMIC DNA]</scope>
    <source>
        <strain evidence="2 3">MIT 9303</strain>
    </source>
</reference>
<protein>
    <submittedName>
        <fullName evidence="2">Uncharacterized protein conserved in bacteria</fullName>
    </submittedName>
</protein>
<dbReference type="AlphaFoldDB" id="A2CD92"/>
<dbReference type="STRING" id="59922.P9303_27221"/>
<name>A2CD92_PROM3</name>
<proteinExistence type="predicted"/>
<dbReference type="EMBL" id="CP000554">
    <property type="protein sequence ID" value="ABM79452.1"/>
    <property type="molecule type" value="Genomic_DNA"/>
</dbReference>
<evidence type="ECO:0000313" key="2">
    <source>
        <dbReference type="EMBL" id="ABM79452.1"/>
    </source>
</evidence>
<keyword evidence="1" id="KW-1133">Transmembrane helix</keyword>
<keyword evidence="1" id="KW-0472">Membrane</keyword>
<sequence>MPSDPIWWWAFGVQLLALPGALLPVLPSLLWLPLGAGLWVWHVGWSAGWLSLGLACIVFLLGLIADLLAVALASARLRASRWAVLGAGLGLLLGLVGLLPALPFGGPLLGALFGPWLGAALVETLTASQPPLALGWLLAARRGALVGLAVVAGLLVSRVAQFVLALLGIAGFLLLSWA</sequence>
<feature type="transmembrane region" description="Helical" evidence="1">
    <location>
        <begin position="52"/>
        <end position="75"/>
    </location>
</feature>
<evidence type="ECO:0000256" key="1">
    <source>
        <dbReference type="SAM" id="Phobius"/>
    </source>
</evidence>